<evidence type="ECO:0000256" key="2">
    <source>
        <dbReference type="PROSITE-ProRule" id="PRU00335"/>
    </source>
</evidence>
<dbReference type="STRING" id="391936.S7S_03070"/>
<evidence type="ECO:0000313" key="5">
    <source>
        <dbReference type="Proteomes" id="UP000006764"/>
    </source>
</evidence>
<evidence type="ECO:0000313" key="4">
    <source>
        <dbReference type="EMBL" id="AJD47036.1"/>
    </source>
</evidence>
<dbReference type="Gene3D" id="1.10.357.10">
    <property type="entry name" value="Tetracycline Repressor, domain 2"/>
    <property type="match status" value="1"/>
</dbReference>
<sequence length="212" mass="23844">MSTLSRAEKKQHTRERILLATLSLITEGRSLDSLGLREVARAADLAPTSLYNHFPDMEALGLALVEQACTRLRERMREGRQALIKGQATTAIRSMIERFIRYLDDHQIEFRLLVRQRLGPSPVYQKRIHRALQLLVEELADDVRQVVATRVQVPVNVEAEAEAAVAIMFGFGILALDMSPDTRALQLPRLEVQLQMVFLGGRAMAAGMRLDS</sequence>
<dbReference type="HOGENOM" id="CLU_081861_0_0_6"/>
<protein>
    <submittedName>
        <fullName evidence="4">DNA-binding transcriptional repressor FabR</fullName>
    </submittedName>
</protein>
<dbReference type="RefSeq" id="WP_008740352.1">
    <property type="nucleotide sequence ID" value="NZ_CP004387.1"/>
</dbReference>
<dbReference type="OrthoDB" id="8617654at2"/>
<gene>
    <name evidence="4" type="ORF">S7S_03070</name>
</gene>
<dbReference type="Proteomes" id="UP000006764">
    <property type="component" value="Chromosome"/>
</dbReference>
<dbReference type="InterPro" id="IPR009057">
    <property type="entry name" value="Homeodomain-like_sf"/>
</dbReference>
<dbReference type="InterPro" id="IPR050692">
    <property type="entry name" value="HTH_transcr_repressor_FabR"/>
</dbReference>
<dbReference type="PROSITE" id="PS50977">
    <property type="entry name" value="HTH_TETR_2"/>
    <property type="match status" value="1"/>
</dbReference>
<proteinExistence type="predicted"/>
<dbReference type="PANTHER" id="PTHR47752:SF1">
    <property type="entry name" value="HTH-TYPE TRANSCRIPTIONAL REPRESSOR FABR"/>
    <property type="match status" value="1"/>
</dbReference>
<organism evidence="4 5">
    <name type="scientific">Isoalcanivorax pacificus W11-5</name>
    <dbReference type="NCBI Taxonomy" id="391936"/>
    <lineage>
        <taxon>Bacteria</taxon>
        <taxon>Pseudomonadati</taxon>
        <taxon>Pseudomonadota</taxon>
        <taxon>Gammaproteobacteria</taxon>
        <taxon>Oceanospirillales</taxon>
        <taxon>Alcanivoracaceae</taxon>
        <taxon>Isoalcanivorax</taxon>
    </lineage>
</organism>
<feature type="DNA-binding region" description="H-T-H motif" evidence="2">
    <location>
        <begin position="35"/>
        <end position="54"/>
    </location>
</feature>
<dbReference type="Pfam" id="PF00440">
    <property type="entry name" value="TetR_N"/>
    <property type="match status" value="1"/>
</dbReference>
<keyword evidence="1 2" id="KW-0238">DNA-binding</keyword>
<keyword evidence="5" id="KW-1185">Reference proteome</keyword>
<evidence type="ECO:0000259" key="3">
    <source>
        <dbReference type="PROSITE" id="PS50977"/>
    </source>
</evidence>
<dbReference type="PANTHER" id="PTHR47752">
    <property type="entry name" value="HTH-TYPE TRANSCRIPTIONAL REPRESSOR FABR"/>
    <property type="match status" value="1"/>
</dbReference>
<dbReference type="EMBL" id="CP004387">
    <property type="protein sequence ID" value="AJD47036.1"/>
    <property type="molecule type" value="Genomic_DNA"/>
</dbReference>
<dbReference type="SUPFAM" id="SSF46689">
    <property type="entry name" value="Homeodomain-like"/>
    <property type="match status" value="1"/>
</dbReference>
<dbReference type="GO" id="GO:0003677">
    <property type="term" value="F:DNA binding"/>
    <property type="evidence" value="ECO:0007669"/>
    <property type="project" value="UniProtKB-UniRule"/>
</dbReference>
<dbReference type="InterPro" id="IPR001647">
    <property type="entry name" value="HTH_TetR"/>
</dbReference>
<accession>A0A0B4XJ16</accession>
<dbReference type="AlphaFoldDB" id="A0A0B4XJ16"/>
<evidence type="ECO:0000256" key="1">
    <source>
        <dbReference type="ARBA" id="ARBA00023125"/>
    </source>
</evidence>
<dbReference type="KEGG" id="apac:S7S_03070"/>
<reference evidence="4 5" key="1">
    <citation type="journal article" date="2012" name="J. Bacteriol.">
        <title>Genome sequence of an alkane-degrading bacterium, Alcanivorax pacificus type strain W11-5, isolated from deep sea sediment.</title>
        <authorList>
            <person name="Lai Q."/>
            <person name="Shao Z."/>
        </authorList>
    </citation>
    <scope>NUCLEOTIDE SEQUENCE [LARGE SCALE GENOMIC DNA]</scope>
    <source>
        <strain evidence="4 5">W11-5</strain>
    </source>
</reference>
<name>A0A0B4XJ16_9GAMM</name>
<feature type="domain" description="HTH tetR-type" evidence="3">
    <location>
        <begin position="11"/>
        <end position="72"/>
    </location>
</feature>
<dbReference type="Gene3D" id="1.10.10.60">
    <property type="entry name" value="Homeodomain-like"/>
    <property type="match status" value="1"/>
</dbReference>